<reference evidence="2" key="1">
    <citation type="submission" date="2016-01" db="EMBL/GenBank/DDBJ databases">
        <authorList>
            <person name="Peeters C."/>
        </authorList>
    </citation>
    <scope>NUCLEOTIDE SEQUENCE [LARGE SCALE GENOMIC DNA]</scope>
    <source>
        <strain evidence="2">LMG 22940</strain>
    </source>
</reference>
<sequence>MSNYAGRSQEERIAQRKGKKPKADEQPGGSMAREGTQPDAEHSSGELSEEGKEAWRTGSGIDGGGKT</sequence>
<evidence type="ECO:0000256" key="1">
    <source>
        <dbReference type="SAM" id="MobiDB-lite"/>
    </source>
</evidence>
<feature type="compositionally biased region" description="Basic and acidic residues" evidence="1">
    <location>
        <begin position="39"/>
        <end position="55"/>
    </location>
</feature>
<evidence type="ECO:0000313" key="2">
    <source>
        <dbReference type="EMBL" id="SAL56834.1"/>
    </source>
</evidence>
<proteinExistence type="predicted"/>
<dbReference type="Proteomes" id="UP000054770">
    <property type="component" value="Unassembled WGS sequence"/>
</dbReference>
<protein>
    <submittedName>
        <fullName evidence="2">Uncharacterized protein</fullName>
    </submittedName>
</protein>
<accession>A0A158IJW1</accession>
<name>A0A158IJW1_9BURK</name>
<keyword evidence="3" id="KW-1185">Reference proteome</keyword>
<dbReference type="EMBL" id="FCON02000025">
    <property type="protein sequence ID" value="SAL56834.1"/>
    <property type="molecule type" value="Genomic_DNA"/>
</dbReference>
<organism evidence="2 3">
    <name type="scientific">Caballeronia choica</name>
    <dbReference type="NCBI Taxonomy" id="326476"/>
    <lineage>
        <taxon>Bacteria</taxon>
        <taxon>Pseudomonadati</taxon>
        <taxon>Pseudomonadota</taxon>
        <taxon>Betaproteobacteria</taxon>
        <taxon>Burkholderiales</taxon>
        <taxon>Burkholderiaceae</taxon>
        <taxon>Caballeronia</taxon>
    </lineage>
</organism>
<dbReference type="RefSeq" id="WP_087644912.1">
    <property type="nucleotide sequence ID" value="NZ_FCON02000025.1"/>
</dbReference>
<dbReference type="AlphaFoldDB" id="A0A158IJW1"/>
<gene>
    <name evidence="2" type="ORF">AWB68_02765</name>
</gene>
<evidence type="ECO:0000313" key="3">
    <source>
        <dbReference type="Proteomes" id="UP000054770"/>
    </source>
</evidence>
<feature type="region of interest" description="Disordered" evidence="1">
    <location>
        <begin position="1"/>
        <end position="67"/>
    </location>
</feature>
<dbReference type="OrthoDB" id="9108270at2"/>
<comment type="caution">
    <text evidence="2">The sequence shown here is derived from an EMBL/GenBank/DDBJ whole genome shotgun (WGS) entry which is preliminary data.</text>
</comment>